<organism evidence="2 3">
    <name type="scientific">Boletus edulis BED1</name>
    <dbReference type="NCBI Taxonomy" id="1328754"/>
    <lineage>
        <taxon>Eukaryota</taxon>
        <taxon>Fungi</taxon>
        <taxon>Dikarya</taxon>
        <taxon>Basidiomycota</taxon>
        <taxon>Agaricomycotina</taxon>
        <taxon>Agaricomycetes</taxon>
        <taxon>Agaricomycetidae</taxon>
        <taxon>Boletales</taxon>
        <taxon>Boletineae</taxon>
        <taxon>Boletaceae</taxon>
        <taxon>Boletoideae</taxon>
        <taxon>Boletus</taxon>
    </lineage>
</organism>
<evidence type="ECO:0000313" key="2">
    <source>
        <dbReference type="EMBL" id="KAF8420967.1"/>
    </source>
</evidence>
<feature type="compositionally biased region" description="Polar residues" evidence="1">
    <location>
        <begin position="99"/>
        <end position="111"/>
    </location>
</feature>
<evidence type="ECO:0000313" key="3">
    <source>
        <dbReference type="Proteomes" id="UP001194468"/>
    </source>
</evidence>
<dbReference type="Proteomes" id="UP001194468">
    <property type="component" value="Unassembled WGS sequence"/>
</dbReference>
<feature type="region of interest" description="Disordered" evidence="1">
    <location>
        <begin position="51"/>
        <end position="120"/>
    </location>
</feature>
<feature type="compositionally biased region" description="Polar residues" evidence="1">
    <location>
        <begin position="147"/>
        <end position="157"/>
    </location>
</feature>
<gene>
    <name evidence="2" type="ORF">L210DRAFT_3510295</name>
</gene>
<reference evidence="2" key="2">
    <citation type="journal article" date="2020" name="Nat. Commun.">
        <title>Large-scale genome sequencing of mycorrhizal fungi provides insights into the early evolution of symbiotic traits.</title>
        <authorList>
            <person name="Miyauchi S."/>
            <person name="Kiss E."/>
            <person name="Kuo A."/>
            <person name="Drula E."/>
            <person name="Kohler A."/>
            <person name="Sanchez-Garcia M."/>
            <person name="Morin E."/>
            <person name="Andreopoulos B."/>
            <person name="Barry K.W."/>
            <person name="Bonito G."/>
            <person name="Buee M."/>
            <person name="Carver A."/>
            <person name="Chen C."/>
            <person name="Cichocki N."/>
            <person name="Clum A."/>
            <person name="Culley D."/>
            <person name="Crous P.W."/>
            <person name="Fauchery L."/>
            <person name="Girlanda M."/>
            <person name="Hayes R.D."/>
            <person name="Keri Z."/>
            <person name="LaButti K."/>
            <person name="Lipzen A."/>
            <person name="Lombard V."/>
            <person name="Magnuson J."/>
            <person name="Maillard F."/>
            <person name="Murat C."/>
            <person name="Nolan M."/>
            <person name="Ohm R.A."/>
            <person name="Pangilinan J."/>
            <person name="Pereira M.F."/>
            <person name="Perotto S."/>
            <person name="Peter M."/>
            <person name="Pfister S."/>
            <person name="Riley R."/>
            <person name="Sitrit Y."/>
            <person name="Stielow J.B."/>
            <person name="Szollosi G."/>
            <person name="Zifcakova L."/>
            <person name="Stursova M."/>
            <person name="Spatafora J.W."/>
            <person name="Tedersoo L."/>
            <person name="Vaario L.M."/>
            <person name="Yamada A."/>
            <person name="Yan M."/>
            <person name="Wang P."/>
            <person name="Xu J."/>
            <person name="Bruns T."/>
            <person name="Baldrian P."/>
            <person name="Vilgalys R."/>
            <person name="Dunand C."/>
            <person name="Henrissat B."/>
            <person name="Grigoriev I.V."/>
            <person name="Hibbett D."/>
            <person name="Nagy L.G."/>
            <person name="Martin F.M."/>
        </authorList>
    </citation>
    <scope>NUCLEOTIDE SEQUENCE</scope>
    <source>
        <strain evidence="2">BED1</strain>
    </source>
</reference>
<protein>
    <submittedName>
        <fullName evidence="2">Uncharacterized protein</fullName>
    </submittedName>
</protein>
<reference evidence="2" key="1">
    <citation type="submission" date="2019-10" db="EMBL/GenBank/DDBJ databases">
        <authorList>
            <consortium name="DOE Joint Genome Institute"/>
            <person name="Kuo A."/>
            <person name="Miyauchi S."/>
            <person name="Kiss E."/>
            <person name="Drula E."/>
            <person name="Kohler A."/>
            <person name="Sanchez-Garcia M."/>
            <person name="Andreopoulos B."/>
            <person name="Barry K.W."/>
            <person name="Bonito G."/>
            <person name="Buee M."/>
            <person name="Carver A."/>
            <person name="Chen C."/>
            <person name="Cichocki N."/>
            <person name="Clum A."/>
            <person name="Culley D."/>
            <person name="Crous P.W."/>
            <person name="Fauchery L."/>
            <person name="Girlanda M."/>
            <person name="Hayes R."/>
            <person name="Keri Z."/>
            <person name="LaButti K."/>
            <person name="Lipzen A."/>
            <person name="Lombard V."/>
            <person name="Magnuson J."/>
            <person name="Maillard F."/>
            <person name="Morin E."/>
            <person name="Murat C."/>
            <person name="Nolan M."/>
            <person name="Ohm R."/>
            <person name="Pangilinan J."/>
            <person name="Pereira M."/>
            <person name="Perotto S."/>
            <person name="Peter M."/>
            <person name="Riley R."/>
            <person name="Sitrit Y."/>
            <person name="Stielow B."/>
            <person name="Szollosi G."/>
            <person name="Zifcakova L."/>
            <person name="Stursova M."/>
            <person name="Spatafora J.W."/>
            <person name="Tedersoo L."/>
            <person name="Vaario L.-M."/>
            <person name="Yamada A."/>
            <person name="Yan M."/>
            <person name="Wang P."/>
            <person name="Xu J."/>
            <person name="Bruns T."/>
            <person name="Baldrian P."/>
            <person name="Vilgalys R."/>
            <person name="Henrissat B."/>
            <person name="Grigoriev I.V."/>
            <person name="Hibbett D."/>
            <person name="Nagy L.G."/>
            <person name="Martin F.M."/>
        </authorList>
    </citation>
    <scope>NUCLEOTIDE SEQUENCE</scope>
    <source>
        <strain evidence="2">BED1</strain>
    </source>
</reference>
<feature type="region of interest" description="Disordered" evidence="1">
    <location>
        <begin position="1"/>
        <end position="28"/>
    </location>
</feature>
<proteinExistence type="predicted"/>
<keyword evidence="3" id="KW-1185">Reference proteome</keyword>
<dbReference type="AlphaFoldDB" id="A0AAD4BD86"/>
<comment type="caution">
    <text evidence="2">The sequence shown here is derived from an EMBL/GenBank/DDBJ whole genome shotgun (WGS) entry which is preliminary data.</text>
</comment>
<feature type="region of interest" description="Disordered" evidence="1">
    <location>
        <begin position="197"/>
        <end position="241"/>
    </location>
</feature>
<name>A0AAD4BD86_BOLED</name>
<feature type="region of interest" description="Disordered" evidence="1">
    <location>
        <begin position="136"/>
        <end position="157"/>
    </location>
</feature>
<dbReference type="EMBL" id="WHUW01000147">
    <property type="protein sequence ID" value="KAF8420967.1"/>
    <property type="molecule type" value="Genomic_DNA"/>
</dbReference>
<feature type="compositionally biased region" description="Basic residues" evidence="1">
    <location>
        <begin position="1"/>
        <end position="10"/>
    </location>
</feature>
<sequence length="353" mass="37492">MASGSKKRKKLSDVADTQGSKVTPRRLGACTKCKVAKSRCELDDGASACTSCRPLADPSANPSAPPSRGKRATSAVPTSQKPLSRKRSRSDADIRVAQAPTQSWASLTSQEPMPVARTSGGSALYSIAEVNNSDVPVDAQDLDSDASPDTSTFANSQEGARRFLGVLSNITVLSDPEGGSLESEESEDYGQELEAVSSMTNADLSSGESSGTDDAFLQSALPPPPAVKKKNNKVKSTSTKRLDGTSIQARAAQSTYDPQTCCKANRTGTKAPTSGANVAEKGKTPHEENVEQLQKRYLCKIHTKPGDDATPVYCYPGPNETCLVLTISQISFWGREIVCYPTIITARLLSVHF</sequence>
<feature type="region of interest" description="Disordered" evidence="1">
    <location>
        <begin position="265"/>
        <end position="286"/>
    </location>
</feature>
<feature type="compositionally biased region" description="Polar residues" evidence="1">
    <location>
        <begin position="266"/>
        <end position="276"/>
    </location>
</feature>
<accession>A0AAD4BD86</accession>
<feature type="compositionally biased region" description="Polar residues" evidence="1">
    <location>
        <begin position="197"/>
        <end position="212"/>
    </location>
</feature>
<evidence type="ECO:0000256" key="1">
    <source>
        <dbReference type="SAM" id="MobiDB-lite"/>
    </source>
</evidence>